<evidence type="ECO:0000313" key="3">
    <source>
        <dbReference type="EMBL" id="KAK8778300.1"/>
    </source>
</evidence>
<name>A0AAQ4EUA1_AMBAM</name>
<evidence type="ECO:0000256" key="2">
    <source>
        <dbReference type="SAM" id="SignalP"/>
    </source>
</evidence>
<dbReference type="Proteomes" id="UP001321473">
    <property type="component" value="Unassembled WGS sequence"/>
</dbReference>
<evidence type="ECO:0000256" key="1">
    <source>
        <dbReference type="SAM" id="MobiDB-lite"/>
    </source>
</evidence>
<dbReference type="AlphaFoldDB" id="A0AAQ4EUA1"/>
<protein>
    <recommendedName>
        <fullName evidence="5">Secreted protein</fullName>
    </recommendedName>
</protein>
<dbReference type="EMBL" id="JARKHS020010892">
    <property type="protein sequence ID" value="KAK8778300.1"/>
    <property type="molecule type" value="Genomic_DNA"/>
</dbReference>
<proteinExistence type="predicted"/>
<feature type="compositionally biased region" description="Polar residues" evidence="1">
    <location>
        <begin position="232"/>
        <end position="241"/>
    </location>
</feature>
<feature type="compositionally biased region" description="Gly residues" evidence="1">
    <location>
        <begin position="244"/>
        <end position="256"/>
    </location>
</feature>
<feature type="signal peptide" evidence="2">
    <location>
        <begin position="1"/>
        <end position="18"/>
    </location>
</feature>
<feature type="chain" id="PRO_5042970117" description="Secreted protein" evidence="2">
    <location>
        <begin position="19"/>
        <end position="462"/>
    </location>
</feature>
<evidence type="ECO:0000313" key="4">
    <source>
        <dbReference type="Proteomes" id="UP001321473"/>
    </source>
</evidence>
<accession>A0AAQ4EUA1</accession>
<comment type="caution">
    <text evidence="3">The sequence shown here is derived from an EMBL/GenBank/DDBJ whole genome shotgun (WGS) entry which is preliminary data.</text>
</comment>
<keyword evidence="2" id="KW-0732">Signal</keyword>
<organism evidence="3 4">
    <name type="scientific">Amblyomma americanum</name>
    <name type="common">Lone star tick</name>
    <dbReference type="NCBI Taxonomy" id="6943"/>
    <lineage>
        <taxon>Eukaryota</taxon>
        <taxon>Metazoa</taxon>
        <taxon>Ecdysozoa</taxon>
        <taxon>Arthropoda</taxon>
        <taxon>Chelicerata</taxon>
        <taxon>Arachnida</taxon>
        <taxon>Acari</taxon>
        <taxon>Parasitiformes</taxon>
        <taxon>Ixodida</taxon>
        <taxon>Ixodoidea</taxon>
        <taxon>Ixodidae</taxon>
        <taxon>Amblyomminae</taxon>
        <taxon>Amblyomma</taxon>
    </lineage>
</organism>
<keyword evidence="4" id="KW-1185">Reference proteome</keyword>
<gene>
    <name evidence="3" type="ORF">V5799_020363</name>
</gene>
<sequence length="462" mass="50372">MAFTKCFLLVVLVPASMSEICSRHDSLFDRGLEKVLRSDRFSEITLPSFLYNEENLLRLTVDFSGGKLHGFRNIRKNGQSVLNVSDSGSRLTFHIEGGPFEAHYDAAVRTALQRTTLDLRISVPLIQLSFTAQEPSPNELHLELHDMRMARFRLQFDDKGDVRLSSVFYNMVFDELRPSIEVNIGQMLAQELRNLAVEALRAVKAYAAISASHGTRGGGSMASGDWREAPGSSHSYLAPTNGSQSGGSSTGGAYGRGGTLHRLPARRLLPFRAGMQRQRDIFEGCLKTLVLSAGFDPAPLPGDLEAFSFPTGSVAVVEGNMTGLSSIRRKGDTLVALDSCGMRARLNLVFKGLAITATASSSGFLWGFDIKVPEVEALLEIKENNAQLEIVAYGLNFTAPVTVTAKLPSAVATVVNLFGGLPEMTLGAEELKQLEESSWKYVQRIVYAIQESVTDPPLLPKL</sequence>
<reference evidence="3 4" key="1">
    <citation type="journal article" date="2023" name="Arcadia Sci">
        <title>De novo assembly of a long-read Amblyomma americanum tick genome.</title>
        <authorList>
            <person name="Chou S."/>
            <person name="Poskanzer K.E."/>
            <person name="Rollins M."/>
            <person name="Thuy-Boun P.S."/>
        </authorList>
    </citation>
    <scope>NUCLEOTIDE SEQUENCE [LARGE SCALE GENOMIC DNA]</scope>
    <source>
        <strain evidence="3">F_SG_1</strain>
        <tissue evidence="3">Salivary glands</tissue>
    </source>
</reference>
<evidence type="ECO:0008006" key="5">
    <source>
        <dbReference type="Google" id="ProtNLM"/>
    </source>
</evidence>
<feature type="region of interest" description="Disordered" evidence="1">
    <location>
        <begin position="213"/>
        <end position="256"/>
    </location>
</feature>